<gene>
    <name evidence="1" type="ORF">BDN71DRAFT_1500146</name>
</gene>
<proteinExistence type="predicted"/>
<name>A0A9P5ZEJ0_PLEER</name>
<keyword evidence="2" id="KW-1185">Reference proteome</keyword>
<dbReference type="PANTHER" id="PTHR33129:SF1">
    <property type="entry name" value="ATP-BINDING PROTEIN"/>
    <property type="match status" value="1"/>
</dbReference>
<dbReference type="InterPro" id="IPR052980">
    <property type="entry name" value="Crinkler_effector"/>
</dbReference>
<reference evidence="1" key="1">
    <citation type="submission" date="2020-11" db="EMBL/GenBank/DDBJ databases">
        <authorList>
            <consortium name="DOE Joint Genome Institute"/>
            <person name="Ahrendt S."/>
            <person name="Riley R."/>
            <person name="Andreopoulos W."/>
            <person name="Labutti K."/>
            <person name="Pangilinan J."/>
            <person name="Ruiz-Duenas F.J."/>
            <person name="Barrasa J.M."/>
            <person name="Sanchez-Garcia M."/>
            <person name="Camarero S."/>
            <person name="Miyauchi S."/>
            <person name="Serrano A."/>
            <person name="Linde D."/>
            <person name="Babiker R."/>
            <person name="Drula E."/>
            <person name="Ayuso-Fernandez I."/>
            <person name="Pacheco R."/>
            <person name="Padilla G."/>
            <person name="Ferreira P."/>
            <person name="Barriuso J."/>
            <person name="Kellner H."/>
            <person name="Castanera R."/>
            <person name="Alfaro M."/>
            <person name="Ramirez L."/>
            <person name="Pisabarro A.G."/>
            <person name="Kuo A."/>
            <person name="Tritt A."/>
            <person name="Lipzen A."/>
            <person name="He G."/>
            <person name="Yan M."/>
            <person name="Ng V."/>
            <person name="Cullen D."/>
            <person name="Martin F."/>
            <person name="Rosso M.-N."/>
            <person name="Henrissat B."/>
            <person name="Hibbett D."/>
            <person name="Martinez A.T."/>
            <person name="Grigoriev I.V."/>
        </authorList>
    </citation>
    <scope>NUCLEOTIDE SEQUENCE</scope>
    <source>
        <strain evidence="1">ATCC 90797</strain>
    </source>
</reference>
<sequence>MMSRSKSHWQPESFSDPSWSSYDGPFLEVWNKWWNQKGKGDKLIAEKTIALESLAGADLIDTQGKFYIREHYVRLYEHLCERAAYTRCGGVVLSGQPGTGKTYFLFFLLLKKLAKGEPVIFSPDRRQVLYFASGGVQSNKDITPFDLGPLIPKSPLDRTWALINSDEGDGLSPPTALVKAPMFSVQATSPRTSRYKDWVKQRNADTSFVPRWTREELSQVVKLASELPNLSDSERESLIDKAISRWGWAPRDIITYLCGEEDKLETALANALFSLTSSRLLDRMHGCEGDSHDKLSHVIVSTYKSSTTNKVVLDLKSQYIAYCAQQQLDFLHRDEALRFITYCRAHRESSALAGWAFENYVIDTFSNTSNEDDLSATIPATPVSSSSWSARISSTLPTFGPRPSTSLGLTRTLFDKTLKRVTLDDTKLYLPSQCNFPLLDAFYLVLDHENRHAEVVVLQITISLTHKGSAKGYPFLERLKGHLQTMDAKRLTPVDKRQKQPTWSVSFAYHLVVPSSEVEGDRTVTWSFPGKFPESISGPVYIQVVSSQVPTLVAEEDASFFDEDDE</sequence>
<dbReference type="AlphaFoldDB" id="A0A9P5ZEJ0"/>
<dbReference type="Proteomes" id="UP000807025">
    <property type="component" value="Unassembled WGS sequence"/>
</dbReference>
<dbReference type="EMBL" id="MU154925">
    <property type="protein sequence ID" value="KAF9486792.1"/>
    <property type="molecule type" value="Genomic_DNA"/>
</dbReference>
<protein>
    <submittedName>
        <fullName evidence="1">Uncharacterized protein</fullName>
    </submittedName>
</protein>
<evidence type="ECO:0000313" key="2">
    <source>
        <dbReference type="Proteomes" id="UP000807025"/>
    </source>
</evidence>
<comment type="caution">
    <text evidence="1">The sequence shown here is derived from an EMBL/GenBank/DDBJ whole genome shotgun (WGS) entry which is preliminary data.</text>
</comment>
<dbReference type="PANTHER" id="PTHR33129">
    <property type="entry name" value="PROTEIN KINASE DOMAIN-CONTAINING PROTEIN-RELATED"/>
    <property type="match status" value="1"/>
</dbReference>
<accession>A0A9P5ZEJ0</accession>
<organism evidence="1 2">
    <name type="scientific">Pleurotus eryngii</name>
    <name type="common">Boletus of the steppes</name>
    <dbReference type="NCBI Taxonomy" id="5323"/>
    <lineage>
        <taxon>Eukaryota</taxon>
        <taxon>Fungi</taxon>
        <taxon>Dikarya</taxon>
        <taxon>Basidiomycota</taxon>
        <taxon>Agaricomycotina</taxon>
        <taxon>Agaricomycetes</taxon>
        <taxon>Agaricomycetidae</taxon>
        <taxon>Agaricales</taxon>
        <taxon>Pleurotineae</taxon>
        <taxon>Pleurotaceae</taxon>
        <taxon>Pleurotus</taxon>
    </lineage>
</organism>
<dbReference type="OrthoDB" id="2340858at2759"/>
<evidence type="ECO:0000313" key="1">
    <source>
        <dbReference type="EMBL" id="KAF9486792.1"/>
    </source>
</evidence>